<dbReference type="InterPro" id="IPR007446">
    <property type="entry name" value="PilP"/>
</dbReference>
<protein>
    <submittedName>
        <fullName evidence="2">Pilus assembly protein PilP</fullName>
    </submittedName>
</protein>
<dbReference type="PIRSF" id="PIRSF016481">
    <property type="entry name" value="Pilus_assembly_PilP"/>
    <property type="match status" value="1"/>
</dbReference>
<dbReference type="EMBL" id="JASCQP010000011">
    <property type="protein sequence ID" value="MDI5890197.1"/>
    <property type="molecule type" value="Genomic_DNA"/>
</dbReference>
<sequence>MTHWLARGALVALLFTLGACRDANLPGLERELEAMRVDPGEVNLEPVPPMPTYTSVDYDFADERSPFQARLPEPEELPGGGADSDLAPDESRPKEPLEAYDLSELELVGTLTVGGQPSALIQAPDGKVHRLRTGNYMGSDFGRIIGITGASVQLVEIVPTGRGGWTERSTRLTLDDSTT</sequence>
<name>A0ABT6UZS0_9GAMM</name>
<dbReference type="Proteomes" id="UP001225957">
    <property type="component" value="Unassembled WGS sequence"/>
</dbReference>
<dbReference type="PROSITE" id="PS51257">
    <property type="entry name" value="PROKAR_LIPOPROTEIN"/>
    <property type="match status" value="1"/>
</dbReference>
<organism evidence="2 3">
    <name type="scientific">Halomonas rhizosphaerae</name>
    <dbReference type="NCBI Taxonomy" id="3043296"/>
    <lineage>
        <taxon>Bacteria</taxon>
        <taxon>Pseudomonadati</taxon>
        <taxon>Pseudomonadota</taxon>
        <taxon>Gammaproteobacteria</taxon>
        <taxon>Oceanospirillales</taxon>
        <taxon>Halomonadaceae</taxon>
        <taxon>Halomonas</taxon>
    </lineage>
</organism>
<reference evidence="2 3" key="1">
    <citation type="submission" date="2023-04" db="EMBL/GenBank/DDBJ databases">
        <title>Halomonas strains isolated from rhizosphere soil.</title>
        <authorList>
            <person name="Xu L."/>
            <person name="Sun J.-Q."/>
        </authorList>
    </citation>
    <scope>NUCLEOTIDE SEQUENCE [LARGE SCALE GENOMIC DNA]</scope>
    <source>
        <strain evidence="2 3">LR5S20</strain>
    </source>
</reference>
<evidence type="ECO:0000313" key="3">
    <source>
        <dbReference type="Proteomes" id="UP001225957"/>
    </source>
</evidence>
<feature type="region of interest" description="Disordered" evidence="1">
    <location>
        <begin position="70"/>
        <end position="94"/>
    </location>
</feature>
<dbReference type="RefSeq" id="WP_282734211.1">
    <property type="nucleotide sequence ID" value="NZ_JASCQP010000011.1"/>
</dbReference>
<dbReference type="Pfam" id="PF04351">
    <property type="entry name" value="PilP"/>
    <property type="match status" value="1"/>
</dbReference>
<dbReference type="Gene3D" id="2.30.30.830">
    <property type="match status" value="1"/>
</dbReference>
<evidence type="ECO:0000313" key="2">
    <source>
        <dbReference type="EMBL" id="MDI5890197.1"/>
    </source>
</evidence>
<evidence type="ECO:0000256" key="1">
    <source>
        <dbReference type="SAM" id="MobiDB-lite"/>
    </source>
</evidence>
<keyword evidence="3" id="KW-1185">Reference proteome</keyword>
<proteinExistence type="predicted"/>
<gene>
    <name evidence="2" type="ORF">QLQ83_03695</name>
</gene>
<accession>A0ABT6UZS0</accession>
<comment type="caution">
    <text evidence="2">The sequence shown here is derived from an EMBL/GenBank/DDBJ whole genome shotgun (WGS) entry which is preliminary data.</text>
</comment>